<feature type="repeat" description="TPR" evidence="4">
    <location>
        <begin position="265"/>
        <end position="298"/>
    </location>
</feature>
<keyword evidence="4" id="KW-0802">TPR repeat</keyword>
<evidence type="ECO:0000256" key="6">
    <source>
        <dbReference type="SAM" id="MobiDB-lite"/>
    </source>
</evidence>
<dbReference type="AlphaFoldDB" id="A0AAD2FY13"/>
<feature type="region of interest" description="Disordered" evidence="6">
    <location>
        <begin position="98"/>
        <end position="127"/>
    </location>
</feature>
<dbReference type="SUPFAM" id="SSF81901">
    <property type="entry name" value="HCP-like"/>
    <property type="match status" value="1"/>
</dbReference>
<sequence>MVAAPLPRDGSWSNNSNNSDNNENAKRKVRQKYKRKRIPATEKERRRLSYERQAQYEELISKSGDEPPSIWSFECLFPKAVWDEEVIERDLNEVKKRDAATIGKKSSRNQKQQQQQQQQPKSTERLKTSAIGASSMMRVWREPKLSSFILPYVMEDVVENTKAFLGDKTRDSTKEETAEAEAQAVADIFTPTVGPKPSPNATLSERLGAAVIETNKSGKVDLELTRMVEDRMYGYRRGTTSLMGADGSVQFREGVRLGNPLPVNAARLNYHAKMELRHHRTEEAQELYEEAIRIDPRNGRAYLGLAKCAERRRDYKLAKECLKTGIANSVSLAEDGTPDSGANPFLLQALGCLEEKAGHLTQAEALFIEAARSRPSHAASWVALAQLRTEKFRQSAMAGRVCYQTAARELEKAGKKPSSHVFTAWAAMEYKKEGDVRKARKLFHMALKADKRCSAAWLQLGCMEAKQENWAQAEICFETCLKFDKRNSRILQAYAIMESKRPESNSRKVIELFERALKVNKRDAGVLQPYALYVAELGDAESARDLFERGTKVNKRHAPVWQAWGVFETRQGNPEAARNIFQQGIWACAPLGGGQSGGYKCARLWQAWGVLEAQEGDYAAARRCFNRAVDADKRNIAAYRAWTMMEEELGNWEDARSLFEWALQQFEPGTTERKQMWQAYELMEQNANNPSGATAVYQRSMREVFKLQDIKEEKEKEAEEESLAESLKTVAEVEEKVDEKKKEYDVMQWDQGSSSSLKAESMESEVWMNKGSIEGKVPNAEMKKQRTQTQER</sequence>
<evidence type="ECO:0000313" key="8">
    <source>
        <dbReference type="EMBL" id="CAJ1954539.1"/>
    </source>
</evidence>
<dbReference type="InterPro" id="IPR019734">
    <property type="entry name" value="TPR_rpt"/>
</dbReference>
<dbReference type="InterPro" id="IPR008847">
    <property type="entry name" value="Suf"/>
</dbReference>
<dbReference type="Proteomes" id="UP001295423">
    <property type="component" value="Unassembled WGS sequence"/>
</dbReference>
<dbReference type="GO" id="GO:0006397">
    <property type="term" value="P:mRNA processing"/>
    <property type="evidence" value="ECO:0007669"/>
    <property type="project" value="InterPro"/>
</dbReference>
<dbReference type="InterPro" id="IPR044624">
    <property type="entry name" value="Mbb1-like"/>
</dbReference>
<organism evidence="8 9">
    <name type="scientific">Cylindrotheca closterium</name>
    <dbReference type="NCBI Taxonomy" id="2856"/>
    <lineage>
        <taxon>Eukaryota</taxon>
        <taxon>Sar</taxon>
        <taxon>Stramenopiles</taxon>
        <taxon>Ochrophyta</taxon>
        <taxon>Bacillariophyta</taxon>
        <taxon>Bacillariophyceae</taxon>
        <taxon>Bacillariophycidae</taxon>
        <taxon>Bacillariales</taxon>
        <taxon>Bacillariaceae</taxon>
        <taxon>Cylindrotheca</taxon>
    </lineage>
</organism>
<dbReference type="InterPro" id="IPR011990">
    <property type="entry name" value="TPR-like_helical_dom_sf"/>
</dbReference>
<proteinExistence type="predicted"/>
<reference evidence="8" key="1">
    <citation type="submission" date="2023-08" db="EMBL/GenBank/DDBJ databases">
        <authorList>
            <person name="Audoor S."/>
            <person name="Bilcke G."/>
        </authorList>
    </citation>
    <scope>NUCLEOTIDE SEQUENCE</scope>
</reference>
<dbReference type="GO" id="GO:0005634">
    <property type="term" value="C:nucleus"/>
    <property type="evidence" value="ECO:0007669"/>
    <property type="project" value="UniProtKB-SubCell"/>
</dbReference>
<dbReference type="SUPFAM" id="SSF48452">
    <property type="entry name" value="TPR-like"/>
    <property type="match status" value="1"/>
</dbReference>
<feature type="compositionally biased region" description="Basic residues" evidence="6">
    <location>
        <begin position="27"/>
        <end position="38"/>
    </location>
</feature>
<feature type="compositionally biased region" description="Low complexity" evidence="6">
    <location>
        <begin position="110"/>
        <end position="119"/>
    </location>
</feature>
<keyword evidence="9" id="KW-1185">Reference proteome</keyword>
<accession>A0AAD2FY13</accession>
<dbReference type="GO" id="GO:0003729">
    <property type="term" value="F:mRNA binding"/>
    <property type="evidence" value="ECO:0007669"/>
    <property type="project" value="InterPro"/>
</dbReference>
<dbReference type="EMBL" id="CAKOGP040001869">
    <property type="protein sequence ID" value="CAJ1954539.1"/>
    <property type="molecule type" value="Genomic_DNA"/>
</dbReference>
<evidence type="ECO:0000256" key="5">
    <source>
        <dbReference type="SAM" id="Coils"/>
    </source>
</evidence>
<comment type="caution">
    <text evidence="8">The sequence shown here is derived from an EMBL/GenBank/DDBJ whole genome shotgun (WGS) entry which is preliminary data.</text>
</comment>
<keyword evidence="3" id="KW-0539">Nucleus</keyword>
<dbReference type="SMART" id="SM00386">
    <property type="entry name" value="HAT"/>
    <property type="match status" value="7"/>
</dbReference>
<evidence type="ECO:0000256" key="3">
    <source>
        <dbReference type="ARBA" id="ARBA00023242"/>
    </source>
</evidence>
<dbReference type="SMART" id="SM00028">
    <property type="entry name" value="TPR"/>
    <property type="match status" value="7"/>
</dbReference>
<dbReference type="Pfam" id="PF14559">
    <property type="entry name" value="TPR_19"/>
    <property type="match status" value="1"/>
</dbReference>
<keyword evidence="2" id="KW-0677">Repeat</keyword>
<dbReference type="PROSITE" id="PS50005">
    <property type="entry name" value="TPR"/>
    <property type="match status" value="2"/>
</dbReference>
<evidence type="ECO:0000313" key="9">
    <source>
        <dbReference type="Proteomes" id="UP001295423"/>
    </source>
</evidence>
<dbReference type="InterPro" id="IPR003107">
    <property type="entry name" value="HAT"/>
</dbReference>
<evidence type="ECO:0000259" key="7">
    <source>
        <dbReference type="Pfam" id="PF05843"/>
    </source>
</evidence>
<feature type="region of interest" description="Disordered" evidence="6">
    <location>
        <begin position="1"/>
        <end position="50"/>
    </location>
</feature>
<evidence type="ECO:0000256" key="2">
    <source>
        <dbReference type="ARBA" id="ARBA00022737"/>
    </source>
</evidence>
<feature type="domain" description="Suppressor of forked" evidence="7">
    <location>
        <begin position="451"/>
        <end position="579"/>
    </location>
</feature>
<dbReference type="Pfam" id="PF05843">
    <property type="entry name" value="Suf"/>
    <property type="match status" value="1"/>
</dbReference>
<feature type="coiled-coil region" evidence="5">
    <location>
        <begin position="716"/>
        <end position="750"/>
    </location>
</feature>
<evidence type="ECO:0000256" key="1">
    <source>
        <dbReference type="ARBA" id="ARBA00004123"/>
    </source>
</evidence>
<dbReference type="PANTHER" id="PTHR44917">
    <property type="entry name" value="PROTEIN HIGH CHLOROPHYLL FLUORESCENT 107"/>
    <property type="match status" value="1"/>
</dbReference>
<dbReference type="PANTHER" id="PTHR44917:SF1">
    <property type="entry name" value="PROTEIN HIGH CHLOROPHYLL FLUORESCENT 107"/>
    <property type="match status" value="1"/>
</dbReference>
<keyword evidence="5" id="KW-0175">Coiled coil</keyword>
<feature type="region of interest" description="Disordered" evidence="6">
    <location>
        <begin position="770"/>
        <end position="792"/>
    </location>
</feature>
<feature type="compositionally biased region" description="Low complexity" evidence="6">
    <location>
        <begin position="11"/>
        <end position="22"/>
    </location>
</feature>
<evidence type="ECO:0000256" key="4">
    <source>
        <dbReference type="PROSITE-ProRule" id="PRU00339"/>
    </source>
</evidence>
<feature type="repeat" description="TPR" evidence="4">
    <location>
        <begin position="602"/>
        <end position="635"/>
    </location>
</feature>
<dbReference type="Pfam" id="PF13432">
    <property type="entry name" value="TPR_16"/>
    <property type="match status" value="1"/>
</dbReference>
<feature type="compositionally biased region" description="Basic and acidic residues" evidence="6">
    <location>
        <begin position="39"/>
        <end position="50"/>
    </location>
</feature>
<name>A0AAD2FY13_9STRA</name>
<feature type="compositionally biased region" description="Basic and acidic residues" evidence="6">
    <location>
        <begin position="781"/>
        <end position="792"/>
    </location>
</feature>
<comment type="subcellular location">
    <subcellularLocation>
        <location evidence="1">Nucleus</location>
    </subcellularLocation>
</comment>
<gene>
    <name evidence="8" type="ORF">CYCCA115_LOCUS15132</name>
</gene>
<protein>
    <recommendedName>
        <fullName evidence="7">Suppressor of forked domain-containing protein</fullName>
    </recommendedName>
</protein>
<dbReference type="Gene3D" id="1.25.40.10">
    <property type="entry name" value="Tetratricopeptide repeat domain"/>
    <property type="match status" value="3"/>
</dbReference>